<feature type="transmembrane region" description="Helical" evidence="1">
    <location>
        <begin position="12"/>
        <end position="31"/>
    </location>
</feature>
<keyword evidence="1" id="KW-0472">Membrane</keyword>
<comment type="caution">
    <text evidence="3">The sequence shown here is derived from an EMBL/GenBank/DDBJ whole genome shotgun (WGS) entry which is preliminary data.</text>
</comment>
<dbReference type="Proteomes" id="UP000639004">
    <property type="component" value="Unassembled WGS sequence"/>
</dbReference>
<feature type="transmembrane region" description="Helical" evidence="1">
    <location>
        <begin position="305"/>
        <end position="327"/>
    </location>
</feature>
<keyword evidence="4" id="KW-1185">Reference proteome</keyword>
<protein>
    <submittedName>
        <fullName evidence="3">Acyltransferase</fullName>
    </submittedName>
</protein>
<keyword evidence="1" id="KW-0812">Transmembrane</keyword>
<dbReference type="Pfam" id="PF01757">
    <property type="entry name" value="Acyl_transf_3"/>
    <property type="match status" value="1"/>
</dbReference>
<keyword evidence="3" id="KW-0012">Acyltransferase</keyword>
<evidence type="ECO:0000313" key="4">
    <source>
        <dbReference type="Proteomes" id="UP000639004"/>
    </source>
</evidence>
<evidence type="ECO:0000259" key="2">
    <source>
        <dbReference type="Pfam" id="PF01757"/>
    </source>
</evidence>
<feature type="transmembrane region" description="Helical" evidence="1">
    <location>
        <begin position="89"/>
        <end position="110"/>
    </location>
</feature>
<keyword evidence="3" id="KW-0808">Transferase</keyword>
<feature type="transmembrane region" description="Helical" evidence="1">
    <location>
        <begin position="280"/>
        <end position="299"/>
    </location>
</feature>
<dbReference type="RefSeq" id="WP_129938835.1">
    <property type="nucleotide sequence ID" value="NZ_CAMITK010000005.1"/>
</dbReference>
<sequence>MKKLESLQYARAIAAVLVVIDHTVTQFSLYHSTGIPLVDTLLKKTINMGNIGVYVFFAISGYIMSYTTKNKTFDFQYALIFLKKRIMRIYPLYWIYLTLFLSLWAVGIAMRTYHFDVGQIIASYLLIPYGTTNGKITPPVLAQGWTLIYEMFFYLTFTLLIMLKSNKKIIPILLFLIFTSLMIISRYELFNLNEVNIFFSKWLLLLFVAGIVIERNQETITRILGNVNNTLLWLSAAVLILLATYVNKPITVDYLLSIIILILILPINQERKNLLKIGDASYTIYLSHIFFVMAYGMVVKNITDITVGIIMAVATAVISIIAGIILYDRVEKKIHH</sequence>
<feature type="domain" description="Acyltransferase 3" evidence="2">
    <location>
        <begin position="5"/>
        <end position="322"/>
    </location>
</feature>
<feature type="transmembrane region" description="Helical" evidence="1">
    <location>
        <begin position="195"/>
        <end position="213"/>
    </location>
</feature>
<keyword evidence="1" id="KW-1133">Transmembrane helix</keyword>
<dbReference type="PANTHER" id="PTHR23028:SF131">
    <property type="entry name" value="BLR2367 PROTEIN"/>
    <property type="match status" value="1"/>
</dbReference>
<dbReference type="InterPro" id="IPR050879">
    <property type="entry name" value="Acyltransferase_3"/>
</dbReference>
<feature type="transmembrane region" description="Helical" evidence="1">
    <location>
        <begin position="144"/>
        <end position="163"/>
    </location>
</feature>
<feature type="transmembrane region" description="Helical" evidence="1">
    <location>
        <begin position="252"/>
        <end position="268"/>
    </location>
</feature>
<evidence type="ECO:0000313" key="3">
    <source>
        <dbReference type="EMBL" id="MBI6181485.1"/>
    </source>
</evidence>
<organism evidence="3 4">
    <name type="scientific">Serratia proteamaculans</name>
    <dbReference type="NCBI Taxonomy" id="28151"/>
    <lineage>
        <taxon>Bacteria</taxon>
        <taxon>Pseudomonadati</taxon>
        <taxon>Pseudomonadota</taxon>
        <taxon>Gammaproteobacteria</taxon>
        <taxon>Enterobacterales</taxon>
        <taxon>Yersiniaceae</taxon>
        <taxon>Serratia</taxon>
    </lineage>
</organism>
<accession>A0ABS0TT06</accession>
<dbReference type="PANTHER" id="PTHR23028">
    <property type="entry name" value="ACETYLTRANSFERASE"/>
    <property type="match status" value="1"/>
</dbReference>
<name>A0ABS0TT06_SERPR</name>
<feature type="transmembrane region" description="Helical" evidence="1">
    <location>
        <begin position="170"/>
        <end position="189"/>
    </location>
</feature>
<dbReference type="EMBL" id="JAEHSL010000010">
    <property type="protein sequence ID" value="MBI6181485.1"/>
    <property type="molecule type" value="Genomic_DNA"/>
</dbReference>
<evidence type="ECO:0000256" key="1">
    <source>
        <dbReference type="SAM" id="Phobius"/>
    </source>
</evidence>
<feature type="transmembrane region" description="Helical" evidence="1">
    <location>
        <begin position="225"/>
        <end position="246"/>
    </location>
</feature>
<reference evidence="3 4" key="1">
    <citation type="submission" date="2020-12" db="EMBL/GenBank/DDBJ databases">
        <title>Enhanced detection system for hospital associated transmission using whole genome sequencing surveillance.</title>
        <authorList>
            <person name="Harrison L.H."/>
            <person name="Van Tyne D."/>
            <person name="Marsh J.W."/>
            <person name="Griffith M.P."/>
            <person name="Snyder D.J."/>
            <person name="Cooper V.S."/>
            <person name="Mustapha M."/>
        </authorList>
    </citation>
    <scope>NUCLEOTIDE SEQUENCE [LARGE SCALE GENOMIC DNA]</scope>
    <source>
        <strain evidence="3 4">SER00238</strain>
    </source>
</reference>
<gene>
    <name evidence="3" type="ORF">JEQ07_13880</name>
</gene>
<proteinExistence type="predicted"/>
<feature type="transmembrane region" description="Helical" evidence="1">
    <location>
        <begin position="51"/>
        <end position="68"/>
    </location>
</feature>
<dbReference type="InterPro" id="IPR002656">
    <property type="entry name" value="Acyl_transf_3_dom"/>
</dbReference>
<dbReference type="GO" id="GO:0016746">
    <property type="term" value="F:acyltransferase activity"/>
    <property type="evidence" value="ECO:0007669"/>
    <property type="project" value="UniProtKB-KW"/>
</dbReference>